<evidence type="ECO:0000313" key="3">
    <source>
        <dbReference type="EMBL" id="KHD06225.1"/>
    </source>
</evidence>
<accession>A0A0A6P5S1</accession>
<dbReference type="EMBL" id="JSZA02000051">
    <property type="protein sequence ID" value="KHD06225.1"/>
    <property type="molecule type" value="Genomic_DNA"/>
</dbReference>
<proteinExistence type="predicted"/>
<dbReference type="AlphaFoldDB" id="A0A0A6P5S1"/>
<keyword evidence="1" id="KW-0472">Membrane</keyword>
<keyword evidence="1" id="KW-1133">Transmembrane helix</keyword>
<feature type="chain" id="PRO_5002030438" description="Secreted protein" evidence="2">
    <location>
        <begin position="25"/>
        <end position="250"/>
    </location>
</feature>
<keyword evidence="4" id="KW-1185">Reference proteome</keyword>
<reference evidence="3 4" key="1">
    <citation type="journal article" date="2016" name="Front. Microbiol.">
        <title>Single-Cell (Meta-)Genomics of a Dimorphic Candidatus Thiomargarita nelsonii Reveals Genomic Plasticity.</title>
        <authorList>
            <person name="Flood B.E."/>
            <person name="Fliss P."/>
            <person name="Jones D.S."/>
            <person name="Dick G.J."/>
            <person name="Jain S."/>
            <person name="Kaster A.K."/>
            <person name="Winkel M."/>
            <person name="Mussmann M."/>
            <person name="Bailey J."/>
        </authorList>
    </citation>
    <scope>NUCLEOTIDE SEQUENCE [LARGE SCALE GENOMIC DNA]</scope>
    <source>
        <strain evidence="3">Hydrate Ridge</strain>
    </source>
</reference>
<gene>
    <name evidence="3" type="ORF">PN36_14685</name>
</gene>
<feature type="signal peptide" evidence="2">
    <location>
        <begin position="1"/>
        <end position="24"/>
    </location>
</feature>
<dbReference type="Proteomes" id="UP000030428">
    <property type="component" value="Unassembled WGS sequence"/>
</dbReference>
<sequence>MKTKSKIVLLTSALILSSITPASTQVTQDWIQQMAIDTANRQAHAYTGIRLNSLSQFDSKTYSLDFYLWFRFQGAISPQHIQFINTVEPIQLGTPIIEETFGKETYRLYRIKGHFKINGDSSKHQIPLTQQLLTISFRHRDNDRNHLIYVTDVLGMETNKSKSLLDSDWTIKDIKFYKGVLKQEILGNPKYFLPGNTIEYSTFNADILMTSKAYAYYALIPSQFVLGFLIFSGIMTLLMILVTYNKKINY</sequence>
<keyword evidence="1" id="KW-0812">Transmembrane</keyword>
<evidence type="ECO:0000256" key="1">
    <source>
        <dbReference type="SAM" id="Phobius"/>
    </source>
</evidence>
<evidence type="ECO:0000313" key="4">
    <source>
        <dbReference type="Proteomes" id="UP000030428"/>
    </source>
</evidence>
<name>A0A0A6P5S1_9GAMM</name>
<evidence type="ECO:0008006" key="5">
    <source>
        <dbReference type="Google" id="ProtNLM"/>
    </source>
</evidence>
<feature type="transmembrane region" description="Helical" evidence="1">
    <location>
        <begin position="224"/>
        <end position="244"/>
    </location>
</feature>
<protein>
    <recommendedName>
        <fullName evidence="5">Secreted protein</fullName>
    </recommendedName>
</protein>
<evidence type="ECO:0000256" key="2">
    <source>
        <dbReference type="SAM" id="SignalP"/>
    </source>
</evidence>
<comment type="caution">
    <text evidence="3">The sequence shown here is derived from an EMBL/GenBank/DDBJ whole genome shotgun (WGS) entry which is preliminary data.</text>
</comment>
<keyword evidence="2" id="KW-0732">Signal</keyword>
<organism evidence="3 4">
    <name type="scientific">Candidatus Thiomargarita nelsonii</name>
    <dbReference type="NCBI Taxonomy" id="1003181"/>
    <lineage>
        <taxon>Bacteria</taxon>
        <taxon>Pseudomonadati</taxon>
        <taxon>Pseudomonadota</taxon>
        <taxon>Gammaproteobacteria</taxon>
        <taxon>Thiotrichales</taxon>
        <taxon>Thiotrichaceae</taxon>
        <taxon>Thiomargarita</taxon>
    </lineage>
</organism>